<organism evidence="1 2">
    <name type="scientific">Polynucleobacter kasalickyi</name>
    <dbReference type="NCBI Taxonomy" id="1938817"/>
    <lineage>
        <taxon>Bacteria</taxon>
        <taxon>Pseudomonadati</taxon>
        <taxon>Pseudomonadota</taxon>
        <taxon>Betaproteobacteria</taxon>
        <taxon>Burkholderiales</taxon>
        <taxon>Burkholderiaceae</taxon>
        <taxon>Polynucleobacter</taxon>
    </lineage>
</organism>
<protein>
    <submittedName>
        <fullName evidence="1">Uncharacterized protein</fullName>
    </submittedName>
</protein>
<accession>A0A1W2BP88</accession>
<evidence type="ECO:0000313" key="1">
    <source>
        <dbReference type="EMBL" id="SMC74651.1"/>
    </source>
</evidence>
<name>A0A1W2BP88_9BURK</name>
<evidence type="ECO:0000313" key="2">
    <source>
        <dbReference type="Proteomes" id="UP000192708"/>
    </source>
</evidence>
<dbReference type="EMBL" id="FWXJ01000014">
    <property type="protein sequence ID" value="SMC74651.1"/>
    <property type="molecule type" value="Genomic_DNA"/>
</dbReference>
<reference evidence="1 2" key="1">
    <citation type="submission" date="2017-04" db="EMBL/GenBank/DDBJ databases">
        <authorList>
            <person name="Afonso C.L."/>
            <person name="Miller P.J."/>
            <person name="Scott M.A."/>
            <person name="Spackman E."/>
            <person name="Goraichik I."/>
            <person name="Dimitrov K.M."/>
            <person name="Suarez D.L."/>
            <person name="Swayne D.E."/>
        </authorList>
    </citation>
    <scope>NUCLEOTIDE SEQUENCE [LARGE SCALE GENOMIC DNA]</scope>
    <source>
        <strain evidence="1 2">VK13</strain>
    </source>
</reference>
<dbReference type="Proteomes" id="UP000192708">
    <property type="component" value="Unassembled WGS sequence"/>
</dbReference>
<proteinExistence type="predicted"/>
<keyword evidence="2" id="KW-1185">Reference proteome</keyword>
<dbReference type="AlphaFoldDB" id="A0A1W2BP88"/>
<gene>
    <name evidence="1" type="ORF">SAMN06296008_11468</name>
</gene>
<sequence length="47" mass="5481">MVMMLGQSKPKDPNLTASINVPLVKSHLRTARSFFYWDLIIAWYIAR</sequence>